<keyword evidence="10" id="KW-1185">Reference proteome</keyword>
<dbReference type="InterPro" id="IPR036590">
    <property type="entry name" value="SRAP-like"/>
</dbReference>
<name>A0ABV7AFB2_9RHOB</name>
<sequence>MCNLYSSTTAQEAMRSLFKGLSDRAGNLGPDRFYPDQMAPIIRHDRDGLELVKARWGMPSPPSVLKTQRDPGVTNVRNLSSPHWRRWLGPEHRCLVPVTSFAEPVKGGNQWFGPADPSLKMFFAGIETRGWRSVRKVKDGETQDDLFAFLTCAPNAVVRAFHPKAMPVVLTEPIEWETWLNAPIGTACELQRPLPDHFLVLIDDE</sequence>
<evidence type="ECO:0000256" key="3">
    <source>
        <dbReference type="ARBA" id="ARBA00022763"/>
    </source>
</evidence>
<dbReference type="RefSeq" id="WP_377832707.1">
    <property type="nucleotide sequence ID" value="NZ_JBHRSK010000004.1"/>
</dbReference>
<evidence type="ECO:0000256" key="4">
    <source>
        <dbReference type="ARBA" id="ARBA00022801"/>
    </source>
</evidence>
<dbReference type="PANTHER" id="PTHR13604:SF0">
    <property type="entry name" value="ABASIC SITE PROCESSING PROTEIN HMCES"/>
    <property type="match status" value="1"/>
</dbReference>
<accession>A0ABV7AFB2</accession>
<dbReference type="InterPro" id="IPR003738">
    <property type="entry name" value="SRAP"/>
</dbReference>
<proteinExistence type="inferred from homology"/>
<evidence type="ECO:0000313" key="10">
    <source>
        <dbReference type="Proteomes" id="UP001595443"/>
    </source>
</evidence>
<dbReference type="Proteomes" id="UP001595443">
    <property type="component" value="Unassembled WGS sequence"/>
</dbReference>
<dbReference type="EC" id="3.4.-.-" evidence="8"/>
<evidence type="ECO:0000313" key="9">
    <source>
        <dbReference type="EMBL" id="MFC2968054.1"/>
    </source>
</evidence>
<dbReference type="PANTHER" id="PTHR13604">
    <property type="entry name" value="DC12-RELATED"/>
    <property type="match status" value="1"/>
</dbReference>
<keyword evidence="6" id="KW-0238">DNA-binding</keyword>
<keyword evidence="7" id="KW-0456">Lyase</keyword>
<organism evidence="9 10">
    <name type="scientific">Acidimangrovimonas pyrenivorans</name>
    <dbReference type="NCBI Taxonomy" id="2030798"/>
    <lineage>
        <taxon>Bacteria</taxon>
        <taxon>Pseudomonadati</taxon>
        <taxon>Pseudomonadota</taxon>
        <taxon>Alphaproteobacteria</taxon>
        <taxon>Rhodobacterales</taxon>
        <taxon>Paracoccaceae</taxon>
        <taxon>Acidimangrovimonas</taxon>
    </lineage>
</organism>
<keyword evidence="3" id="KW-0227">DNA damage</keyword>
<dbReference type="SUPFAM" id="SSF143081">
    <property type="entry name" value="BB1717-like"/>
    <property type="match status" value="1"/>
</dbReference>
<evidence type="ECO:0000256" key="8">
    <source>
        <dbReference type="RuleBase" id="RU364100"/>
    </source>
</evidence>
<keyword evidence="5" id="KW-0190">Covalent protein-DNA linkage</keyword>
<comment type="caution">
    <text evidence="9">The sequence shown here is derived from an EMBL/GenBank/DDBJ whole genome shotgun (WGS) entry which is preliminary data.</text>
</comment>
<gene>
    <name evidence="9" type="ORF">ACFOES_08115</name>
</gene>
<dbReference type="Gene3D" id="3.90.1680.20">
    <property type="match status" value="2"/>
</dbReference>
<reference evidence="10" key="1">
    <citation type="journal article" date="2019" name="Int. J. Syst. Evol. Microbiol.">
        <title>The Global Catalogue of Microorganisms (GCM) 10K type strain sequencing project: providing services to taxonomists for standard genome sequencing and annotation.</title>
        <authorList>
            <consortium name="The Broad Institute Genomics Platform"/>
            <consortium name="The Broad Institute Genome Sequencing Center for Infectious Disease"/>
            <person name="Wu L."/>
            <person name="Ma J."/>
        </authorList>
    </citation>
    <scope>NUCLEOTIDE SEQUENCE [LARGE SCALE GENOMIC DNA]</scope>
    <source>
        <strain evidence="10">KCTC 62192</strain>
    </source>
</reference>
<evidence type="ECO:0000256" key="6">
    <source>
        <dbReference type="ARBA" id="ARBA00023125"/>
    </source>
</evidence>
<evidence type="ECO:0000256" key="2">
    <source>
        <dbReference type="ARBA" id="ARBA00022670"/>
    </source>
</evidence>
<comment type="similarity">
    <text evidence="1 8">Belongs to the SOS response-associated peptidase family.</text>
</comment>
<dbReference type="EMBL" id="JBHRSK010000004">
    <property type="protein sequence ID" value="MFC2968054.1"/>
    <property type="molecule type" value="Genomic_DNA"/>
</dbReference>
<evidence type="ECO:0000256" key="1">
    <source>
        <dbReference type="ARBA" id="ARBA00008136"/>
    </source>
</evidence>
<dbReference type="GO" id="GO:0016787">
    <property type="term" value="F:hydrolase activity"/>
    <property type="evidence" value="ECO:0007669"/>
    <property type="project" value="UniProtKB-KW"/>
</dbReference>
<dbReference type="Pfam" id="PF02586">
    <property type="entry name" value="SRAP"/>
    <property type="match status" value="1"/>
</dbReference>
<keyword evidence="2 8" id="KW-0645">Protease</keyword>
<evidence type="ECO:0000256" key="5">
    <source>
        <dbReference type="ARBA" id="ARBA00023124"/>
    </source>
</evidence>
<protein>
    <recommendedName>
        <fullName evidence="8">Abasic site processing protein</fullName>
        <ecNumber evidence="8">3.4.-.-</ecNumber>
    </recommendedName>
</protein>
<evidence type="ECO:0000256" key="7">
    <source>
        <dbReference type="ARBA" id="ARBA00023239"/>
    </source>
</evidence>
<keyword evidence="4 8" id="KW-0378">Hydrolase</keyword>